<keyword evidence="9" id="KW-0325">Glycoprotein</keyword>
<dbReference type="SMART" id="SM00554">
    <property type="entry name" value="FAS1"/>
    <property type="match status" value="1"/>
</dbReference>
<dbReference type="AlphaFoldDB" id="A0A0K9NXH8"/>
<evidence type="ECO:0000313" key="16">
    <source>
        <dbReference type="Proteomes" id="UP000036987"/>
    </source>
</evidence>
<feature type="compositionally biased region" description="Basic residues" evidence="12">
    <location>
        <begin position="346"/>
        <end position="355"/>
    </location>
</feature>
<gene>
    <name evidence="15" type="ORF">ZOSMA_52G01410</name>
</gene>
<evidence type="ECO:0000256" key="10">
    <source>
        <dbReference type="ARBA" id="ARBA00023288"/>
    </source>
</evidence>
<dbReference type="EMBL" id="LFYR01001488">
    <property type="protein sequence ID" value="KMZ61491.1"/>
    <property type="molecule type" value="Genomic_DNA"/>
</dbReference>
<comment type="similarity">
    <text evidence="2">Belongs to the fasciclin-like AGP family.</text>
</comment>
<dbReference type="InterPro" id="IPR036378">
    <property type="entry name" value="FAS1_dom_sf"/>
</dbReference>
<dbReference type="FunFam" id="2.30.180.10:FF:000010">
    <property type="entry name" value="Fasciclin-like arabinogalactan protein 2"/>
    <property type="match status" value="1"/>
</dbReference>
<dbReference type="PROSITE" id="PS50213">
    <property type="entry name" value="FAS1"/>
    <property type="match status" value="2"/>
</dbReference>
<dbReference type="Gene3D" id="2.30.180.10">
    <property type="entry name" value="FAS1 domain"/>
    <property type="match status" value="2"/>
</dbReference>
<dbReference type="GO" id="GO:0005886">
    <property type="term" value="C:plasma membrane"/>
    <property type="evidence" value="ECO:0000318"/>
    <property type="project" value="GO_Central"/>
</dbReference>
<dbReference type="FunFam" id="2.30.180.10:FF:000008">
    <property type="entry name" value="Fasciclin-like arabinogalactan protein 10"/>
    <property type="match status" value="1"/>
</dbReference>
<feature type="domain" description="FAS1" evidence="14">
    <location>
        <begin position="182"/>
        <end position="323"/>
    </location>
</feature>
<comment type="subcellular location">
    <subcellularLocation>
        <location evidence="1">Cell membrane</location>
        <topology evidence="1">Lipid-anchor</topology>
        <topology evidence="1">GPI-anchor</topology>
    </subcellularLocation>
</comment>
<dbReference type="InterPro" id="IPR000782">
    <property type="entry name" value="FAS1_domain"/>
</dbReference>
<evidence type="ECO:0000256" key="3">
    <source>
        <dbReference type="ARBA" id="ARBA00022475"/>
    </source>
</evidence>
<dbReference type="OMA" id="EEMPYNI"/>
<dbReference type="SUPFAM" id="SSF82153">
    <property type="entry name" value="FAS1 domain"/>
    <property type="match status" value="2"/>
</dbReference>
<sequence>MGTGIILTMLTIVLLSGTVKAHNITKILESHPDLSVFNHYLSLTHLASEINRRQTITVLAVNNPVMRGLIAKHLSIYTIKNILSLHVLADYFGVAKLHQITHRTALVSTLYQATGKADGTSGFVNITNFRGGKVAFGAEDNGGVLDSFYTRSVKEKPYYISVIQISKLLRSPEAEAPTPAPSAYNLTELMTKKGCKVFADLLSATPAVEKTFIDNVEGGLTVFCPIDQAMTKFMPKYKKLTAAKKTSLLLYHGVPVYNSIQMLKSGNGETNTLATEGTAKNFNFTVQNAGEVVTLETKISKSTITGTVIDEQPLAIYTLDTVLKPRELFKVADLDLDSPAPAPAKSKPKSKKSKHAASSDADGDDDDEAESPDEDSSDEDDLVADDTAGGRRLSDNPWATRCVVFLASLVIAGIIGL</sequence>
<dbReference type="PANTHER" id="PTHR32382">
    <property type="entry name" value="FASCICLIN-LIKE ARABINOGALACTAN PROTEIN"/>
    <property type="match status" value="1"/>
</dbReference>
<accession>A0A0K9NXH8</accession>
<feature type="signal peptide" evidence="13">
    <location>
        <begin position="1"/>
        <end position="21"/>
    </location>
</feature>
<keyword evidence="6" id="KW-0677">Repeat</keyword>
<dbReference type="GO" id="GO:0098552">
    <property type="term" value="C:side of membrane"/>
    <property type="evidence" value="ECO:0007669"/>
    <property type="project" value="UniProtKB-KW"/>
</dbReference>
<protein>
    <submittedName>
        <fullName evidence="15">Fasciclin-like arabinogalactan protein 10</fullName>
    </submittedName>
</protein>
<name>A0A0K9NXH8_ZOSMR</name>
<keyword evidence="4" id="KW-0336">GPI-anchor</keyword>
<dbReference type="Pfam" id="PF02469">
    <property type="entry name" value="Fasciclin"/>
    <property type="match status" value="1"/>
</dbReference>
<dbReference type="STRING" id="29655.A0A0K9NXH8"/>
<evidence type="ECO:0000256" key="1">
    <source>
        <dbReference type="ARBA" id="ARBA00004609"/>
    </source>
</evidence>
<evidence type="ECO:0000256" key="5">
    <source>
        <dbReference type="ARBA" id="ARBA00022729"/>
    </source>
</evidence>
<dbReference type="InterPro" id="IPR033254">
    <property type="entry name" value="Plant_FLA"/>
</dbReference>
<feature type="compositionally biased region" description="Acidic residues" evidence="12">
    <location>
        <begin position="361"/>
        <end position="384"/>
    </location>
</feature>
<keyword evidence="8" id="KW-0472">Membrane</keyword>
<keyword evidence="7" id="KW-0654">Proteoglycan</keyword>
<dbReference type="PANTHER" id="PTHR32382:SF4">
    <property type="entry name" value="FASCICLIN-LIKE ARABINOGALACTAN PROTEIN 1"/>
    <property type="match status" value="1"/>
</dbReference>
<keyword evidence="16" id="KW-1185">Reference proteome</keyword>
<evidence type="ECO:0000256" key="8">
    <source>
        <dbReference type="ARBA" id="ARBA00023136"/>
    </source>
</evidence>
<feature type="chain" id="PRO_5005527448" evidence="13">
    <location>
        <begin position="22"/>
        <end position="417"/>
    </location>
</feature>
<evidence type="ECO:0000256" key="2">
    <source>
        <dbReference type="ARBA" id="ARBA00007843"/>
    </source>
</evidence>
<evidence type="ECO:0000256" key="12">
    <source>
        <dbReference type="SAM" id="MobiDB-lite"/>
    </source>
</evidence>
<keyword evidence="5 13" id="KW-0732">Signal</keyword>
<evidence type="ECO:0000256" key="7">
    <source>
        <dbReference type="ARBA" id="ARBA00022974"/>
    </source>
</evidence>
<organism evidence="15 16">
    <name type="scientific">Zostera marina</name>
    <name type="common">Eelgrass</name>
    <dbReference type="NCBI Taxonomy" id="29655"/>
    <lineage>
        <taxon>Eukaryota</taxon>
        <taxon>Viridiplantae</taxon>
        <taxon>Streptophyta</taxon>
        <taxon>Embryophyta</taxon>
        <taxon>Tracheophyta</taxon>
        <taxon>Spermatophyta</taxon>
        <taxon>Magnoliopsida</taxon>
        <taxon>Liliopsida</taxon>
        <taxon>Zosteraceae</taxon>
        <taxon>Zostera</taxon>
    </lineage>
</organism>
<evidence type="ECO:0000256" key="11">
    <source>
        <dbReference type="ARBA" id="ARBA00024686"/>
    </source>
</evidence>
<evidence type="ECO:0000256" key="4">
    <source>
        <dbReference type="ARBA" id="ARBA00022622"/>
    </source>
</evidence>
<feature type="region of interest" description="Disordered" evidence="12">
    <location>
        <begin position="337"/>
        <end position="393"/>
    </location>
</feature>
<comment type="caution">
    <text evidence="15">The sequence shown here is derived from an EMBL/GenBank/DDBJ whole genome shotgun (WGS) entry which is preliminary data.</text>
</comment>
<keyword evidence="3" id="KW-1003">Cell membrane</keyword>
<feature type="domain" description="FAS1" evidence="14">
    <location>
        <begin position="21"/>
        <end position="169"/>
    </location>
</feature>
<evidence type="ECO:0000256" key="13">
    <source>
        <dbReference type="SAM" id="SignalP"/>
    </source>
</evidence>
<proteinExistence type="inferred from homology"/>
<evidence type="ECO:0000256" key="6">
    <source>
        <dbReference type="ARBA" id="ARBA00022737"/>
    </source>
</evidence>
<evidence type="ECO:0000256" key="9">
    <source>
        <dbReference type="ARBA" id="ARBA00023180"/>
    </source>
</evidence>
<reference evidence="16" key="1">
    <citation type="journal article" date="2016" name="Nature">
        <title>The genome of the seagrass Zostera marina reveals angiosperm adaptation to the sea.</title>
        <authorList>
            <person name="Olsen J.L."/>
            <person name="Rouze P."/>
            <person name="Verhelst B."/>
            <person name="Lin Y.-C."/>
            <person name="Bayer T."/>
            <person name="Collen J."/>
            <person name="Dattolo E."/>
            <person name="De Paoli E."/>
            <person name="Dittami S."/>
            <person name="Maumus F."/>
            <person name="Michel G."/>
            <person name="Kersting A."/>
            <person name="Lauritano C."/>
            <person name="Lohaus R."/>
            <person name="Toepel M."/>
            <person name="Tonon T."/>
            <person name="Vanneste K."/>
            <person name="Amirebrahimi M."/>
            <person name="Brakel J."/>
            <person name="Bostroem C."/>
            <person name="Chovatia M."/>
            <person name="Grimwood J."/>
            <person name="Jenkins J.W."/>
            <person name="Jueterbock A."/>
            <person name="Mraz A."/>
            <person name="Stam W.T."/>
            <person name="Tice H."/>
            <person name="Bornberg-Bauer E."/>
            <person name="Green P.J."/>
            <person name="Pearson G.A."/>
            <person name="Procaccini G."/>
            <person name="Duarte C.M."/>
            <person name="Schmutz J."/>
            <person name="Reusch T.B.H."/>
            <person name="Van de Peer Y."/>
        </authorList>
    </citation>
    <scope>NUCLEOTIDE SEQUENCE [LARGE SCALE GENOMIC DNA]</scope>
    <source>
        <strain evidence="16">cv. Finnish</strain>
    </source>
</reference>
<dbReference type="Proteomes" id="UP000036987">
    <property type="component" value="Unassembled WGS sequence"/>
</dbReference>
<evidence type="ECO:0000259" key="14">
    <source>
        <dbReference type="PROSITE" id="PS50213"/>
    </source>
</evidence>
<keyword evidence="10" id="KW-0449">Lipoprotein</keyword>
<dbReference type="OrthoDB" id="682048at2759"/>
<evidence type="ECO:0000313" key="15">
    <source>
        <dbReference type="EMBL" id="KMZ61491.1"/>
    </source>
</evidence>
<comment type="function">
    <text evidence="11">May be a cell surface adhesion protein.</text>
</comment>